<keyword evidence="2" id="KW-0813">Transport</keyword>
<dbReference type="RefSeq" id="WP_221130568.1">
    <property type="nucleotide sequence ID" value="NZ_JABDXQ010000007.1"/>
</dbReference>
<dbReference type="InterPro" id="IPR038532">
    <property type="entry name" value="NDUFS4-like_sf"/>
</dbReference>
<evidence type="ECO:0000256" key="1">
    <source>
        <dbReference type="ARBA" id="ARBA00004370"/>
    </source>
</evidence>
<protein>
    <submittedName>
        <fullName evidence="7">ETC complex I subunit</fullName>
    </submittedName>
</protein>
<evidence type="ECO:0000256" key="4">
    <source>
        <dbReference type="ARBA" id="ARBA00022946"/>
    </source>
</evidence>
<keyword evidence="6" id="KW-0472">Membrane</keyword>
<keyword evidence="4" id="KW-0809">Transit peptide</keyword>
<name>A0A9Q3QVV5_9HYPH</name>
<gene>
    <name evidence="7" type="ORF">HJB63_08780</name>
</gene>
<evidence type="ECO:0000256" key="3">
    <source>
        <dbReference type="ARBA" id="ARBA00022660"/>
    </source>
</evidence>
<proteinExistence type="predicted"/>
<dbReference type="Gene3D" id="3.30.160.190">
    <property type="entry name" value="atu1810 like domain"/>
    <property type="match status" value="1"/>
</dbReference>
<dbReference type="GO" id="GO:0022900">
    <property type="term" value="P:electron transport chain"/>
    <property type="evidence" value="ECO:0007669"/>
    <property type="project" value="InterPro"/>
</dbReference>
<evidence type="ECO:0000256" key="5">
    <source>
        <dbReference type="ARBA" id="ARBA00022982"/>
    </source>
</evidence>
<evidence type="ECO:0000256" key="2">
    <source>
        <dbReference type="ARBA" id="ARBA00022448"/>
    </source>
</evidence>
<evidence type="ECO:0000256" key="6">
    <source>
        <dbReference type="ARBA" id="ARBA00023136"/>
    </source>
</evidence>
<evidence type="ECO:0000313" key="8">
    <source>
        <dbReference type="Proteomes" id="UP000749740"/>
    </source>
</evidence>
<sequence>METARDTHRKTPISDTICASNDNERRKLSFGQSLFPENAVARIFKPCRSVTTSGKARTKGWRLVFERSSAPFIEPLMGYTGDRDMLTQVELEFPTLRSAIRYAERHGLTYVVQRPAAATAKRMTGRRTEKMSHAFADATLDRLGLAPLSESYGQAMDGATSRGDSSGPATWSSPMDIVVDPSLSLQAKRSILMNWAWTEYLLDQATNEGMPENDRSSRLHEVEQALLALERDVESAQTHPVANREAA</sequence>
<dbReference type="Proteomes" id="UP000749740">
    <property type="component" value="Unassembled WGS sequence"/>
</dbReference>
<accession>A0A9Q3QVV5</accession>
<dbReference type="EMBL" id="JABDYC010000002">
    <property type="protein sequence ID" value="MBX5022669.1"/>
    <property type="molecule type" value="Genomic_DNA"/>
</dbReference>
<organism evidence="7 8">
    <name type="scientific">Rhizobium lentis</name>
    <dbReference type="NCBI Taxonomy" id="1138194"/>
    <lineage>
        <taxon>Bacteria</taxon>
        <taxon>Pseudomonadati</taxon>
        <taxon>Pseudomonadota</taxon>
        <taxon>Alphaproteobacteria</taxon>
        <taxon>Hyphomicrobiales</taxon>
        <taxon>Rhizobiaceae</taxon>
        <taxon>Rhizobium/Agrobacterium group</taxon>
        <taxon>Rhizobium</taxon>
    </lineage>
</organism>
<keyword evidence="5" id="KW-0249">Electron transport</keyword>
<comment type="caution">
    <text evidence="7">The sequence shown here is derived from an EMBL/GenBank/DDBJ whole genome shotgun (WGS) entry which is preliminary data.</text>
</comment>
<dbReference type="InterPro" id="IPR006885">
    <property type="entry name" value="NADH_UbQ_FeS_4_mit-like"/>
</dbReference>
<dbReference type="AlphaFoldDB" id="A0A9Q3QVV5"/>
<evidence type="ECO:0000313" key="7">
    <source>
        <dbReference type="EMBL" id="MBX5022669.1"/>
    </source>
</evidence>
<keyword evidence="3" id="KW-0679">Respiratory chain</keyword>
<dbReference type="GO" id="GO:0016020">
    <property type="term" value="C:membrane"/>
    <property type="evidence" value="ECO:0007669"/>
    <property type="project" value="UniProtKB-SubCell"/>
</dbReference>
<dbReference type="Pfam" id="PF04800">
    <property type="entry name" value="NDUS4"/>
    <property type="match status" value="1"/>
</dbReference>
<reference evidence="7" key="1">
    <citation type="submission" date="2020-04" db="EMBL/GenBank/DDBJ databases">
        <title>Global-level population genomics: horizontal gene transfer, symbiosis and evolution in Rhizobia.</title>
        <authorList>
            <person name="Gai Y."/>
        </authorList>
    </citation>
    <scope>NUCLEOTIDE SEQUENCE</scope>
    <source>
        <strain evidence="7">BLR57</strain>
    </source>
</reference>
<comment type="subcellular location">
    <subcellularLocation>
        <location evidence="1">Membrane</location>
    </subcellularLocation>
</comment>